<reference evidence="1" key="1">
    <citation type="journal article" date="2014" name="Int. J. Syst. Evol. Microbiol.">
        <title>Complete genome sequence of Corynebacterium casei LMG S-19264T (=DSM 44701T), isolated from a smear-ripened cheese.</title>
        <authorList>
            <consortium name="US DOE Joint Genome Institute (JGI-PGF)"/>
            <person name="Walter F."/>
            <person name="Albersmeier A."/>
            <person name="Kalinowski J."/>
            <person name="Ruckert C."/>
        </authorList>
    </citation>
    <scope>NUCLEOTIDE SEQUENCE</scope>
    <source>
        <strain evidence="1">NBRC 112290</strain>
    </source>
</reference>
<protein>
    <submittedName>
        <fullName evidence="1">Uncharacterized protein</fullName>
    </submittedName>
</protein>
<name>A0AA37XH58_9MICO</name>
<evidence type="ECO:0000313" key="1">
    <source>
        <dbReference type="EMBL" id="GMA33195.1"/>
    </source>
</evidence>
<gene>
    <name evidence="1" type="ORF">GCM10025875_31870</name>
</gene>
<evidence type="ECO:0000313" key="2">
    <source>
        <dbReference type="Proteomes" id="UP001157161"/>
    </source>
</evidence>
<accession>A0AA37XH58</accession>
<dbReference type="Proteomes" id="UP001157161">
    <property type="component" value="Unassembled WGS sequence"/>
</dbReference>
<sequence>MTRLSLETPPAGVSPDRWKPHLENEQVITGDLWLLSWDNLARGLGLVTAHFDEYTLVWPISLPSDPVAPPAIEIRQTPLGIPLYAWPSRETGISTALFDRPLGPLLNKSLVDATATAFDDGTPPPIPFTPEPTAEGRPAAKEYSRLLVDIWATLGDIQWPTFGTEARLNPDTLRAAGIKPSTLAHVLGMQTAAAVQAFRGESPVTSDQAESLAQVTGLDTRQLITTDSFEVSLRLLKPQYKNQLRQVSLQLRVDESRARDIVASEFELAARSNGTIDSRLNGVFARLIAGGTNHWLTTNHYSRPVPTKPSPDS</sequence>
<dbReference type="AlphaFoldDB" id="A0AA37XH58"/>
<proteinExistence type="predicted"/>
<keyword evidence="2" id="KW-1185">Reference proteome</keyword>
<reference evidence="1" key="2">
    <citation type="submission" date="2023-02" db="EMBL/GenBank/DDBJ databases">
        <authorList>
            <person name="Sun Q."/>
            <person name="Mori K."/>
        </authorList>
    </citation>
    <scope>NUCLEOTIDE SEQUENCE</scope>
    <source>
        <strain evidence="1">NBRC 112290</strain>
    </source>
</reference>
<comment type="caution">
    <text evidence="1">The sequence shown here is derived from an EMBL/GenBank/DDBJ whole genome shotgun (WGS) entry which is preliminary data.</text>
</comment>
<dbReference type="EMBL" id="BSUM01000001">
    <property type="protein sequence ID" value="GMA33195.1"/>
    <property type="molecule type" value="Genomic_DNA"/>
</dbReference>
<organism evidence="1 2">
    <name type="scientific">Litorihabitans aurantiacus</name>
    <dbReference type="NCBI Taxonomy" id="1930061"/>
    <lineage>
        <taxon>Bacteria</taxon>
        <taxon>Bacillati</taxon>
        <taxon>Actinomycetota</taxon>
        <taxon>Actinomycetes</taxon>
        <taxon>Micrococcales</taxon>
        <taxon>Beutenbergiaceae</taxon>
        <taxon>Litorihabitans</taxon>
    </lineage>
</organism>